<keyword evidence="3 6" id="KW-0238">DNA-binding</keyword>
<dbReference type="InterPro" id="IPR036388">
    <property type="entry name" value="WH-like_DNA-bd_sf"/>
</dbReference>
<comment type="caution">
    <text evidence="6">The sequence shown here is derived from an EMBL/GenBank/DDBJ whole genome shotgun (WGS) entry which is preliminary data.</text>
</comment>
<organism evidence="6 7">
    <name type="scientific">Streptomyces murinus</name>
    <dbReference type="NCBI Taxonomy" id="33900"/>
    <lineage>
        <taxon>Bacteria</taxon>
        <taxon>Bacillati</taxon>
        <taxon>Actinomycetota</taxon>
        <taxon>Actinomycetes</taxon>
        <taxon>Kitasatosporales</taxon>
        <taxon>Streptomycetaceae</taxon>
        <taxon>Streptomyces</taxon>
    </lineage>
</organism>
<evidence type="ECO:0000256" key="3">
    <source>
        <dbReference type="ARBA" id="ARBA00023125"/>
    </source>
</evidence>
<dbReference type="Pfam" id="PF03466">
    <property type="entry name" value="LysR_substrate"/>
    <property type="match status" value="1"/>
</dbReference>
<proteinExistence type="inferred from homology"/>
<dbReference type="PRINTS" id="PR00039">
    <property type="entry name" value="HTHLYSR"/>
</dbReference>
<accession>A0A7W3RQ67</accession>
<gene>
    <name evidence="6" type="ORF">HDA42_007150</name>
</gene>
<dbReference type="Gene3D" id="3.40.190.290">
    <property type="match status" value="1"/>
</dbReference>
<dbReference type="GO" id="GO:0003677">
    <property type="term" value="F:DNA binding"/>
    <property type="evidence" value="ECO:0007669"/>
    <property type="project" value="UniProtKB-KW"/>
</dbReference>
<evidence type="ECO:0000259" key="5">
    <source>
        <dbReference type="PROSITE" id="PS50931"/>
    </source>
</evidence>
<reference evidence="6 7" key="1">
    <citation type="submission" date="2020-08" db="EMBL/GenBank/DDBJ databases">
        <title>Sequencing the genomes of 1000 actinobacteria strains.</title>
        <authorList>
            <person name="Klenk H.-P."/>
        </authorList>
    </citation>
    <scope>NUCLEOTIDE SEQUENCE [LARGE SCALE GENOMIC DNA]</scope>
    <source>
        <strain evidence="6 7">DSM 41827</strain>
    </source>
</reference>
<keyword evidence="4" id="KW-0804">Transcription</keyword>
<sequence>MELRQLRYFVTVVEEAGFTRAAERLHLAQPGLSAQIRQMERELGQPLLDRSGRTVRPTEVGAAVLPYARAALAAVDGVRQAVQEYTGLLRGRVAIGLVPGALTHPFDLAGLLAGFHRAHPGVEVTLTEDRSDGMLSAVRDGALDLAVAGVADRTAPPGLAWEVFVDVPLVVAAVPEHPLMAAHPDGDAVSPAALEGHRLIGLPRGTGMRTVLERLCAGAGFRPQVVFEAATPDALARLAARGLGVAVLPGPDPRPGLRALPLADPCARARAALVWQSNGPLCPAARELLGRLREELRAGT</sequence>
<name>A0A7W3RQ67_STRMR</name>
<keyword evidence="7" id="KW-1185">Reference proteome</keyword>
<feature type="domain" description="HTH lysR-type" evidence="5">
    <location>
        <begin position="1"/>
        <end position="58"/>
    </location>
</feature>
<dbReference type="PROSITE" id="PS50931">
    <property type="entry name" value="HTH_LYSR"/>
    <property type="match status" value="1"/>
</dbReference>
<keyword evidence="2" id="KW-0805">Transcription regulation</keyword>
<protein>
    <submittedName>
        <fullName evidence="6">DNA-binding transcriptional LysR family regulator</fullName>
    </submittedName>
</protein>
<dbReference type="Proteomes" id="UP000577386">
    <property type="component" value="Unassembled WGS sequence"/>
</dbReference>
<dbReference type="InterPro" id="IPR036390">
    <property type="entry name" value="WH_DNA-bd_sf"/>
</dbReference>
<evidence type="ECO:0000256" key="2">
    <source>
        <dbReference type="ARBA" id="ARBA00023015"/>
    </source>
</evidence>
<dbReference type="InterPro" id="IPR005119">
    <property type="entry name" value="LysR_subst-bd"/>
</dbReference>
<evidence type="ECO:0000313" key="7">
    <source>
        <dbReference type="Proteomes" id="UP000577386"/>
    </source>
</evidence>
<dbReference type="InterPro" id="IPR000847">
    <property type="entry name" value="LysR_HTH_N"/>
</dbReference>
<dbReference type="RefSeq" id="WP_182778117.1">
    <property type="nucleotide sequence ID" value="NZ_BAAAHW010000025.1"/>
</dbReference>
<dbReference type="AlphaFoldDB" id="A0A7W3RQ67"/>
<dbReference type="Pfam" id="PF00126">
    <property type="entry name" value="HTH_1"/>
    <property type="match status" value="1"/>
</dbReference>
<dbReference type="PANTHER" id="PTHR30419">
    <property type="entry name" value="HTH-TYPE TRANSCRIPTIONAL REGULATOR YBHD"/>
    <property type="match status" value="1"/>
</dbReference>
<evidence type="ECO:0000256" key="1">
    <source>
        <dbReference type="ARBA" id="ARBA00009437"/>
    </source>
</evidence>
<evidence type="ECO:0000256" key="4">
    <source>
        <dbReference type="ARBA" id="ARBA00023163"/>
    </source>
</evidence>
<evidence type="ECO:0000313" key="6">
    <source>
        <dbReference type="EMBL" id="MBA9057972.1"/>
    </source>
</evidence>
<dbReference type="CDD" id="cd05466">
    <property type="entry name" value="PBP2_LTTR_substrate"/>
    <property type="match status" value="1"/>
</dbReference>
<dbReference type="GeneID" id="93978419"/>
<comment type="similarity">
    <text evidence="1">Belongs to the LysR transcriptional regulatory family.</text>
</comment>
<dbReference type="GO" id="GO:0005829">
    <property type="term" value="C:cytosol"/>
    <property type="evidence" value="ECO:0007669"/>
    <property type="project" value="TreeGrafter"/>
</dbReference>
<dbReference type="GO" id="GO:0003700">
    <property type="term" value="F:DNA-binding transcription factor activity"/>
    <property type="evidence" value="ECO:0007669"/>
    <property type="project" value="InterPro"/>
</dbReference>
<dbReference type="SUPFAM" id="SSF46785">
    <property type="entry name" value="Winged helix' DNA-binding domain"/>
    <property type="match status" value="1"/>
</dbReference>
<dbReference type="InterPro" id="IPR050950">
    <property type="entry name" value="HTH-type_LysR_regulators"/>
</dbReference>
<dbReference type="FunFam" id="1.10.10.10:FF:000001">
    <property type="entry name" value="LysR family transcriptional regulator"/>
    <property type="match status" value="1"/>
</dbReference>
<dbReference type="SUPFAM" id="SSF53850">
    <property type="entry name" value="Periplasmic binding protein-like II"/>
    <property type="match status" value="1"/>
</dbReference>
<dbReference type="EMBL" id="JACJIJ010000002">
    <property type="protein sequence ID" value="MBA9057972.1"/>
    <property type="molecule type" value="Genomic_DNA"/>
</dbReference>
<dbReference type="Gene3D" id="1.10.10.10">
    <property type="entry name" value="Winged helix-like DNA-binding domain superfamily/Winged helix DNA-binding domain"/>
    <property type="match status" value="1"/>
</dbReference>